<dbReference type="Proteomes" id="UP000002066">
    <property type="component" value="Chromosome"/>
</dbReference>
<gene>
    <name evidence="1" type="ordered locus">Sfla_2132</name>
</gene>
<reference evidence="1 2" key="1">
    <citation type="submission" date="2011-01" db="EMBL/GenBank/DDBJ databases">
        <title>Complete sequence of chromosome of Streptomyces flavogriseus ATCC 33331.</title>
        <authorList>
            <consortium name="US DOE Joint Genome Institute"/>
            <person name="Lucas S."/>
            <person name="Copeland A."/>
            <person name="Lapidus A."/>
            <person name="Cheng J.-F."/>
            <person name="Goodwin L."/>
            <person name="Pitluck S."/>
            <person name="Davenport K."/>
            <person name="Detter J.C."/>
            <person name="Han C."/>
            <person name="Tapia R."/>
            <person name="Land M."/>
            <person name="Hauser L."/>
            <person name="Kyrpides N."/>
            <person name="Ivanova N."/>
            <person name="Ovchinnikova G."/>
            <person name="Pagani I."/>
            <person name="Brumm P."/>
            <person name="Mead D."/>
            <person name="Woyke T."/>
        </authorList>
    </citation>
    <scope>NUCLEOTIDE SEQUENCE [LARGE SCALE GENOMIC DNA]</scope>
    <source>
        <strain evidence="2">ATCC 33331 / IAF-45CD</strain>
    </source>
</reference>
<sequence>MASLRLILLLENYWEDGLAVRKDGSARRLRLALHRGYNGLPGANIPYAKEIFWMSKYPLVISHARTMRSA</sequence>
<name>A0A8D3WEZ9_STRFA</name>
<evidence type="ECO:0000313" key="1">
    <source>
        <dbReference type="EMBL" id="ADW03565.1"/>
    </source>
</evidence>
<organism evidence="1 2">
    <name type="scientific">Streptomyces pratensis (strain ATCC 33331 / IAF-45CD)</name>
    <dbReference type="NCBI Taxonomy" id="591167"/>
    <lineage>
        <taxon>Bacteria</taxon>
        <taxon>Bacillati</taxon>
        <taxon>Actinomycetota</taxon>
        <taxon>Actinomycetes</taxon>
        <taxon>Kitasatosporales</taxon>
        <taxon>Streptomycetaceae</taxon>
        <taxon>Streptomyces</taxon>
    </lineage>
</organism>
<dbReference type="AlphaFoldDB" id="A0A8D3WEZ9"/>
<dbReference type="KEGG" id="sfa:Sfla_2132"/>
<accession>A0A8D3WEZ9</accession>
<proteinExistence type="predicted"/>
<dbReference type="EMBL" id="CP002475">
    <property type="protein sequence ID" value="ADW03565.1"/>
    <property type="molecule type" value="Genomic_DNA"/>
</dbReference>
<protein>
    <submittedName>
        <fullName evidence="1">Uncharacterized protein</fullName>
    </submittedName>
</protein>
<evidence type="ECO:0000313" key="2">
    <source>
        <dbReference type="Proteomes" id="UP000002066"/>
    </source>
</evidence>